<evidence type="ECO:0000256" key="1">
    <source>
        <dbReference type="ARBA" id="ARBA00004127"/>
    </source>
</evidence>
<feature type="transmembrane region" description="Helical" evidence="13">
    <location>
        <begin position="411"/>
        <end position="431"/>
    </location>
</feature>
<dbReference type="PROSITE" id="PS50850">
    <property type="entry name" value="MFS"/>
    <property type="match status" value="1"/>
</dbReference>
<dbReference type="Gene3D" id="1.20.1250.20">
    <property type="entry name" value="MFS general substrate transporter like domains"/>
    <property type="match status" value="1"/>
</dbReference>
<dbReference type="GO" id="GO:0005507">
    <property type="term" value="F:copper ion binding"/>
    <property type="evidence" value="ECO:0007669"/>
    <property type="project" value="InterPro"/>
</dbReference>
<evidence type="ECO:0000256" key="9">
    <source>
        <dbReference type="ARBA" id="ARBA00022989"/>
    </source>
</evidence>
<evidence type="ECO:0000256" key="5">
    <source>
        <dbReference type="ARBA" id="ARBA00022723"/>
    </source>
</evidence>
<dbReference type="EMBL" id="JPOX01000003">
    <property type="protein sequence ID" value="KFX52325.1"/>
    <property type="molecule type" value="Genomic_DNA"/>
</dbReference>
<feature type="transmembrane region" description="Helical" evidence="13">
    <location>
        <begin position="207"/>
        <end position="228"/>
    </location>
</feature>
<feature type="transmembrane region" description="Helical" evidence="13">
    <location>
        <begin position="55"/>
        <end position="78"/>
    </location>
</feature>
<dbReference type="InterPro" id="IPR018247">
    <property type="entry name" value="EF_Hand_1_Ca_BS"/>
</dbReference>
<dbReference type="SMART" id="SM00054">
    <property type="entry name" value="EFh"/>
    <property type="match status" value="2"/>
</dbReference>
<keyword evidence="5" id="KW-0479">Metal-binding</keyword>
<dbReference type="FunFam" id="1.20.1720.10:FF:000013">
    <property type="entry name" value="Related to multidrug resistance proteins"/>
    <property type="match status" value="1"/>
</dbReference>
<dbReference type="Pfam" id="PF07690">
    <property type="entry name" value="MFS_1"/>
    <property type="match status" value="2"/>
</dbReference>
<organism evidence="18">
    <name type="scientific">Talaromyces marneffei PM1</name>
    <dbReference type="NCBI Taxonomy" id="1077442"/>
    <lineage>
        <taxon>Eukaryota</taxon>
        <taxon>Fungi</taxon>
        <taxon>Dikarya</taxon>
        <taxon>Ascomycota</taxon>
        <taxon>Pezizomycotina</taxon>
        <taxon>Eurotiomycetes</taxon>
        <taxon>Eurotiomycetidae</taxon>
        <taxon>Eurotiales</taxon>
        <taxon>Trichocomaceae</taxon>
        <taxon>Talaromyces</taxon>
        <taxon>Talaromyces sect. Talaromyces</taxon>
    </lineage>
</organism>
<evidence type="ECO:0000256" key="3">
    <source>
        <dbReference type="ARBA" id="ARBA00022448"/>
    </source>
</evidence>
<sequence length="1556" mass="171832">MAATETNLTENTPLLREEIRTNGTIDPEQVSNDASLPQENGAQKGSSSTSSQLRYVVPAISIGVFLAAADQTIIVASYGKIGSDLKALNLTSWIATSYFLTLTSFQPLYGKLCNIFGRKACLLFAYTVFGTGSLFCGLAQDINQLIAARVYQGIGGGGMTTVVSILISDLVPLRDRGLWQGIINIIYATGSGIGAPLGGILADYIGWRWAFIVQAPICLLAFLFVAFLLHVPGPDSGDWMSKLKRIDFLGAMVLVGAVLGVSVGLDRGSNVSWTIPETYISLIVSIVLFVAFLVIENYVASEPFAPGHLIFDQNLLACYACNFFSFAGFMGTIFYTPLYFQAVNGVSASVAGVRLLPQIILGVLGSLAAGYLMKRTGTYYGLTIFGYALLLAGSLVLFLFSGAIADAYEGMIVGAMISAFGNGIGVTTTLIGLISNASSEDQAVVTACSYLFRSLGSVLGLSLASTVEQQLLRDKLQLLLHGSKDIDRIVDGVRQSLDFIKTLPIDVQAVVRRAYGWSTNITFAVQMGITLLALVNMDITVVNTSRICELIVFGGHQCDARRILPISTCALRSCRCCTASGIFYYHSHTTTATGSTPRLQRRGAVLRRNRRENVPNEVTETPSSRAVAHLEQLERENGAYGTFRIETEDGRMVESGLLPSLLVTRNQLMAEVGMPESHAERMRDMMEDTFLESFFALDFPASHTIPEGSAEREYLTRELNHRGISHAGIQRALENFNADPAFGEALRVRRQLGTRVTLSSNTPAQEPEALNPIVEDAGETESVFSWRNDNADGEPAREGQNLLNLLYHIAEDQAKKDGYIHRGVTCNNCGMMPIQGIRYRCDNCVDFDLCENCEAQQVHNKTHIFLKVRIPAPYMGIPRQGRPVWYPGKPETLPKNLPPALARRLAKETTFENTELDALWDQYRCLANTTWPADPNKLGMAIDRKTFDRCFIPNTSSRLPPPSLIFDRMFAFYDTNGDNLIGFEEFVKGIASFNNKAIDEKMRRIFKGYDVNGDGFVERKDFLRMFRAYYALIKELSADLVQAWEEDFGPGDGTAARDIVLGTRPISSAFSGNFGNAETPRTGEGKRTNLEGDMEVVDGVGVLRPDSMDHGDPYTAVAESAVRRQFRQRQDLPNIHPDVSPPSSVSGGVEVEGEAQAEEEGEQAQPEATAEEDDNEGTDEEDDEATGSTAEEVRRRAVHERWRRRRFYTDEEDGATAPEGFEDDTDENESEDESIYPEQSSRPPSLRSRSSSKVRFEDDDYDVRSNGSTSVGERWGGFEVPEPERDIGKEILYQATKEGMNELLDVLFKAKEDLVMELRRTRNDRIRWAAEIEWFKDPSKRWERNDPEFCLPGDLDYMNYYEATSLDELLDASGYAVIDNAEPEPTVDGPSGSKVDIGEREETEEIEQFDPTLPQHRPNEAPMPNPAAASASSLHLRLDSSTMFPVPQPDSPNQAETTAPKFSPVLKPTPSTASPIHQSPKLPPSHKRAAPPPPSQPPKPTRRQLAYWASLNDAEREILARGGGAKLSYDEFRRIMNTDEGKKLNFVSTYIEMASF</sequence>
<feature type="transmembrane region" description="Helical" evidence="13">
    <location>
        <begin position="121"/>
        <end position="140"/>
    </location>
</feature>
<dbReference type="Gene3D" id="1.10.238.10">
    <property type="entry name" value="EF-hand"/>
    <property type="match status" value="1"/>
</dbReference>
<comment type="caution">
    <text evidence="18">The sequence shown here is derived from an EMBL/GenBank/DDBJ whole genome shotgun (WGS) entry which is preliminary data.</text>
</comment>
<evidence type="ECO:0000259" key="17">
    <source>
        <dbReference type="PROSITE" id="PS50850"/>
    </source>
</evidence>
<feature type="transmembrane region" description="Helical" evidence="13">
    <location>
        <begin position="146"/>
        <end position="167"/>
    </location>
</feature>
<dbReference type="PROSITE" id="PS01357">
    <property type="entry name" value="ZF_ZZ_1"/>
    <property type="match status" value="1"/>
</dbReference>
<feature type="domain" description="EF-hand" evidence="16">
    <location>
        <begin position="997"/>
        <end position="1032"/>
    </location>
</feature>
<evidence type="ECO:0000256" key="10">
    <source>
        <dbReference type="ARBA" id="ARBA00023136"/>
    </source>
</evidence>
<gene>
    <name evidence="18" type="ORF">GQ26_0032230</name>
</gene>
<feature type="transmembrane region" description="Helical" evidence="13">
    <location>
        <begin position="277"/>
        <end position="295"/>
    </location>
</feature>
<evidence type="ECO:0000256" key="6">
    <source>
        <dbReference type="ARBA" id="ARBA00022771"/>
    </source>
</evidence>
<evidence type="ECO:0000259" key="15">
    <source>
        <dbReference type="PROSITE" id="PS50135"/>
    </source>
</evidence>
<evidence type="ECO:0000256" key="13">
    <source>
        <dbReference type="SAM" id="Phobius"/>
    </source>
</evidence>
<feature type="transmembrane region" description="Helical" evidence="13">
    <location>
        <begin position="355"/>
        <end position="372"/>
    </location>
</feature>
<dbReference type="SUPFAM" id="SSF47473">
    <property type="entry name" value="EF-hand"/>
    <property type="match status" value="1"/>
</dbReference>
<dbReference type="InterPro" id="IPR043145">
    <property type="entry name" value="Znf_ZZ_sf"/>
</dbReference>
<name>A0A093VJI0_TALMA</name>
<feature type="compositionally biased region" description="Low complexity" evidence="12">
    <location>
        <begin position="1426"/>
        <end position="1441"/>
    </location>
</feature>
<feature type="transmembrane region" description="Helical" evidence="13">
    <location>
        <begin position="248"/>
        <end position="265"/>
    </location>
</feature>
<dbReference type="GO" id="GO:0005509">
    <property type="term" value="F:calcium ion binding"/>
    <property type="evidence" value="ECO:0007669"/>
    <property type="project" value="InterPro"/>
</dbReference>
<feature type="region of interest" description="Disordered" evidence="12">
    <location>
        <begin position="1132"/>
        <end position="1281"/>
    </location>
</feature>
<dbReference type="PANTHER" id="PTHR23501:SF84">
    <property type="entry name" value="VACUOLAR MEMBRANE AMINO ACID UPTAKE TRANSPORTER FNX2"/>
    <property type="match status" value="1"/>
</dbReference>
<proteinExistence type="inferred from homology"/>
<dbReference type="GO" id="GO:0015174">
    <property type="term" value="F:basic amino acid transmembrane transporter activity"/>
    <property type="evidence" value="ECO:0007669"/>
    <property type="project" value="TreeGrafter"/>
</dbReference>
<dbReference type="Gene3D" id="1.20.1720.10">
    <property type="entry name" value="Multidrug resistance protein D"/>
    <property type="match status" value="1"/>
</dbReference>
<feature type="transmembrane region" description="Helical" evidence="13">
    <location>
        <begin position="179"/>
        <end position="201"/>
    </location>
</feature>
<keyword evidence="10 13" id="KW-0472">Membrane</keyword>
<dbReference type="InterPro" id="IPR011701">
    <property type="entry name" value="MFS"/>
</dbReference>
<dbReference type="InterPro" id="IPR001083">
    <property type="entry name" value="Cu_fist_DNA-bd_dom"/>
</dbReference>
<dbReference type="Pfam" id="PF00569">
    <property type="entry name" value="ZZ"/>
    <property type="match status" value="1"/>
</dbReference>
<feature type="transmembrane region" description="Helical" evidence="13">
    <location>
        <begin position="316"/>
        <end position="335"/>
    </location>
</feature>
<dbReference type="GO" id="GO:0003700">
    <property type="term" value="F:DNA-binding transcription factor activity"/>
    <property type="evidence" value="ECO:0007669"/>
    <property type="project" value="InterPro"/>
</dbReference>
<comment type="subcellular location">
    <subcellularLocation>
        <location evidence="1">Endomembrane system</location>
        <topology evidence="1">Multi-pass membrane protein</topology>
    </subcellularLocation>
</comment>
<feature type="compositionally biased region" description="Basic and acidic residues" evidence="12">
    <location>
        <begin position="1081"/>
        <end position="1090"/>
    </location>
</feature>
<dbReference type="CDD" id="cd00051">
    <property type="entry name" value="EFh"/>
    <property type="match status" value="1"/>
</dbReference>
<dbReference type="GO" id="GO:0008270">
    <property type="term" value="F:zinc ion binding"/>
    <property type="evidence" value="ECO:0007669"/>
    <property type="project" value="UniProtKB-KW"/>
</dbReference>
<evidence type="ECO:0000256" key="4">
    <source>
        <dbReference type="ARBA" id="ARBA00022692"/>
    </source>
</evidence>
<dbReference type="GO" id="GO:0046943">
    <property type="term" value="F:carboxylic acid transmembrane transporter activity"/>
    <property type="evidence" value="ECO:0007669"/>
    <property type="project" value="UniProtKB-ARBA"/>
</dbReference>
<keyword evidence="3" id="KW-0813">Transport</keyword>
<dbReference type="eggNOG" id="KOG1426">
    <property type="taxonomic scope" value="Eukaryota"/>
</dbReference>
<keyword evidence="7" id="KW-0862">Zinc</keyword>
<reference evidence="18" key="1">
    <citation type="journal article" date="2014" name="PLoS Genet.">
        <title>Signature Gene Expression Reveals Novel Clues to the Molecular Mechanisms of Dimorphic Transition in Penicillium marneffei.</title>
        <authorList>
            <person name="Yang E."/>
            <person name="Wang G."/>
            <person name="Cai J."/>
            <person name="Woo P.C."/>
            <person name="Lau S.K."/>
            <person name="Yuen K.-Y."/>
            <person name="Chow W.-N."/>
            <person name="Lin X."/>
        </authorList>
    </citation>
    <scope>NUCLEOTIDE SEQUENCE [LARGE SCALE GENOMIC DNA]</scope>
    <source>
        <strain evidence="18">PM1</strain>
    </source>
</reference>
<comment type="similarity">
    <text evidence="2">Belongs to the major facilitator superfamily.</text>
</comment>
<dbReference type="PROSITE" id="PS50135">
    <property type="entry name" value="ZF_ZZ_2"/>
    <property type="match status" value="1"/>
</dbReference>
<evidence type="ECO:0000256" key="8">
    <source>
        <dbReference type="ARBA" id="ARBA00022837"/>
    </source>
</evidence>
<dbReference type="PROSITE" id="PS50073">
    <property type="entry name" value="COPPER_FIST_2"/>
    <property type="match status" value="1"/>
</dbReference>
<dbReference type="InterPro" id="IPR011992">
    <property type="entry name" value="EF-hand-dom_pair"/>
</dbReference>
<evidence type="ECO:0000256" key="11">
    <source>
        <dbReference type="PROSITE-ProRule" id="PRU00228"/>
    </source>
</evidence>
<feature type="domain" description="Major facilitator superfamily (MFS) profile" evidence="17">
    <location>
        <begin position="56"/>
        <end position="545"/>
    </location>
</feature>
<keyword evidence="4 13" id="KW-0812">Transmembrane</keyword>
<keyword evidence="9 13" id="KW-1133">Transmembrane helix</keyword>
<feature type="compositionally biased region" description="Acidic residues" evidence="12">
    <location>
        <begin position="1169"/>
        <end position="1185"/>
    </location>
</feature>
<dbReference type="PROSITE" id="PS50222">
    <property type="entry name" value="EF_HAND_2"/>
    <property type="match status" value="2"/>
</dbReference>
<feature type="transmembrane region" description="Helical" evidence="13">
    <location>
        <begin position="384"/>
        <end position="405"/>
    </location>
</feature>
<accession>A0A093VJI0</accession>
<dbReference type="HOGENOM" id="CLU_003839_0_0_1"/>
<feature type="compositionally biased region" description="Acidic residues" evidence="12">
    <location>
        <begin position="1151"/>
        <end position="1162"/>
    </location>
</feature>
<dbReference type="Gene3D" id="3.30.60.90">
    <property type="match status" value="1"/>
</dbReference>
<feature type="compositionally biased region" description="Pro residues" evidence="12">
    <location>
        <begin position="1490"/>
        <end position="1499"/>
    </location>
</feature>
<dbReference type="GO" id="GO:0003677">
    <property type="term" value="F:DNA binding"/>
    <property type="evidence" value="ECO:0007669"/>
    <property type="project" value="InterPro"/>
</dbReference>
<feature type="region of interest" description="Disordered" evidence="12">
    <location>
        <begin position="1401"/>
        <end position="1502"/>
    </location>
</feature>
<feature type="compositionally biased region" description="Basic residues" evidence="12">
    <location>
        <begin position="1196"/>
        <end position="1206"/>
    </location>
</feature>
<protein>
    <submittedName>
        <fullName evidence="18">Vacuolar membrane amino acid uptake transporter fnx2</fullName>
    </submittedName>
</protein>
<evidence type="ECO:0000256" key="2">
    <source>
        <dbReference type="ARBA" id="ARBA00008335"/>
    </source>
</evidence>
<evidence type="ECO:0000256" key="7">
    <source>
        <dbReference type="ARBA" id="ARBA00022833"/>
    </source>
</evidence>
<dbReference type="CDD" id="cd17502">
    <property type="entry name" value="MFS_Azr1_MDR_like"/>
    <property type="match status" value="1"/>
</dbReference>
<dbReference type="PROSITE" id="PS00018">
    <property type="entry name" value="EF_HAND_1"/>
    <property type="match status" value="2"/>
</dbReference>
<dbReference type="SMART" id="SM00291">
    <property type="entry name" value="ZnF_ZZ"/>
    <property type="match status" value="1"/>
</dbReference>
<evidence type="ECO:0000259" key="14">
    <source>
        <dbReference type="PROSITE" id="PS50073"/>
    </source>
</evidence>
<dbReference type="SUPFAM" id="SSF57850">
    <property type="entry name" value="RING/U-box"/>
    <property type="match status" value="1"/>
</dbReference>
<keyword evidence="6 11" id="KW-0863">Zinc-finger</keyword>
<dbReference type="InterPro" id="IPR000433">
    <property type="entry name" value="Znf_ZZ"/>
</dbReference>
<dbReference type="SUPFAM" id="SSF103473">
    <property type="entry name" value="MFS general substrate transporter"/>
    <property type="match status" value="1"/>
</dbReference>
<feature type="domain" description="EF-hand" evidence="16">
    <location>
        <begin position="961"/>
        <end position="996"/>
    </location>
</feature>
<dbReference type="InterPro" id="IPR002048">
    <property type="entry name" value="EF_hand_dom"/>
</dbReference>
<feature type="domain" description="ZZ-type" evidence="15">
    <location>
        <begin position="821"/>
        <end position="873"/>
    </location>
</feature>
<feature type="region of interest" description="Disordered" evidence="12">
    <location>
        <begin position="1071"/>
        <end position="1090"/>
    </location>
</feature>
<dbReference type="eggNOG" id="KOG0034">
    <property type="taxonomic scope" value="Eukaryota"/>
</dbReference>
<dbReference type="PANTHER" id="PTHR23501">
    <property type="entry name" value="MAJOR FACILITATOR SUPERFAMILY"/>
    <property type="match status" value="1"/>
</dbReference>
<feature type="compositionally biased region" description="Acidic residues" evidence="12">
    <location>
        <begin position="1210"/>
        <end position="1235"/>
    </location>
</feature>
<dbReference type="Pfam" id="PF13499">
    <property type="entry name" value="EF-hand_7"/>
    <property type="match status" value="1"/>
</dbReference>
<dbReference type="InterPro" id="IPR020846">
    <property type="entry name" value="MFS_dom"/>
</dbReference>
<evidence type="ECO:0000259" key="16">
    <source>
        <dbReference type="PROSITE" id="PS50222"/>
    </source>
</evidence>
<dbReference type="CDD" id="cd02340">
    <property type="entry name" value="ZZ_NBR1_like"/>
    <property type="match status" value="1"/>
</dbReference>
<keyword evidence="8" id="KW-0106">Calcium</keyword>
<evidence type="ECO:0000256" key="12">
    <source>
        <dbReference type="SAM" id="MobiDB-lite"/>
    </source>
</evidence>
<feature type="region of interest" description="Disordered" evidence="12">
    <location>
        <begin position="22"/>
        <end position="48"/>
    </location>
</feature>
<dbReference type="InterPro" id="IPR036259">
    <property type="entry name" value="MFS_trans_sf"/>
</dbReference>
<dbReference type="GO" id="GO:0012505">
    <property type="term" value="C:endomembrane system"/>
    <property type="evidence" value="ECO:0007669"/>
    <property type="project" value="UniProtKB-SubCell"/>
</dbReference>
<evidence type="ECO:0000313" key="18">
    <source>
        <dbReference type="EMBL" id="KFX52325.1"/>
    </source>
</evidence>
<feature type="domain" description="Copper-fist" evidence="14">
    <location>
        <begin position="831"/>
        <end position="884"/>
    </location>
</feature>
<feature type="compositionally biased region" description="Low complexity" evidence="12">
    <location>
        <begin position="1240"/>
        <end position="1251"/>
    </location>
</feature>
<dbReference type="GO" id="GO:0000329">
    <property type="term" value="C:fungal-type vacuole membrane"/>
    <property type="evidence" value="ECO:0007669"/>
    <property type="project" value="TreeGrafter"/>
</dbReference>